<dbReference type="EMBL" id="CP012159">
    <property type="protein sequence ID" value="AKT44180.1"/>
    <property type="molecule type" value="Genomic_DNA"/>
</dbReference>
<feature type="compositionally biased region" description="Low complexity" evidence="1">
    <location>
        <begin position="282"/>
        <end position="294"/>
    </location>
</feature>
<keyword evidence="3" id="KW-1185">Reference proteome</keyword>
<organism evidence="2 3">
    <name type="scientific">Chondromyces crocatus</name>
    <dbReference type="NCBI Taxonomy" id="52"/>
    <lineage>
        <taxon>Bacteria</taxon>
        <taxon>Pseudomonadati</taxon>
        <taxon>Myxococcota</taxon>
        <taxon>Polyangia</taxon>
        <taxon>Polyangiales</taxon>
        <taxon>Polyangiaceae</taxon>
        <taxon>Chondromyces</taxon>
    </lineage>
</organism>
<feature type="region of interest" description="Disordered" evidence="1">
    <location>
        <begin position="282"/>
        <end position="301"/>
    </location>
</feature>
<evidence type="ECO:0000256" key="1">
    <source>
        <dbReference type="SAM" id="MobiDB-lite"/>
    </source>
</evidence>
<feature type="compositionally biased region" description="Low complexity" evidence="1">
    <location>
        <begin position="74"/>
        <end position="94"/>
    </location>
</feature>
<reference evidence="2 3" key="1">
    <citation type="submission" date="2015-07" db="EMBL/GenBank/DDBJ databases">
        <title>Genome analysis of myxobacterium Chondromyces crocatus Cm c5 reveals a high potential for natural compound synthesis and the genetic basis for the loss of fruiting body formation.</title>
        <authorList>
            <person name="Zaburannyi N."/>
            <person name="Bunk B."/>
            <person name="Maier J."/>
            <person name="Overmann J."/>
            <person name="Mueller R."/>
        </authorList>
    </citation>
    <scope>NUCLEOTIDE SEQUENCE [LARGE SCALE GENOMIC DNA]</scope>
    <source>
        <strain evidence="2 3">Cm c5</strain>
    </source>
</reference>
<dbReference type="PATRIC" id="fig|52.7.peg.9254"/>
<dbReference type="OrthoDB" id="5495124at2"/>
<dbReference type="KEGG" id="ccro:CMC5_084200"/>
<feature type="compositionally biased region" description="Low complexity" evidence="1">
    <location>
        <begin position="364"/>
        <end position="396"/>
    </location>
</feature>
<proteinExistence type="predicted"/>
<dbReference type="RefSeq" id="WP_050435559.1">
    <property type="nucleotide sequence ID" value="NZ_CP012159.1"/>
</dbReference>
<dbReference type="AlphaFoldDB" id="A0A0K1ETD3"/>
<sequence length="496" mass="50506">MLPGKLALRHPAGAARGTRALVTNTDAMTKTNDVTRRPPRPMRLHPRYLLPLALIAGCDGCRNEHPYTPYTLGSSDPSNAASAPQASASPTAAPTGRAETKPHPGADAGILDGGADGGGLLVGTGPLLVGTPPPDGGGKRWTIEGDRVAEAPAGRSFETGLVFDADGDGARDLVAWTRAPDGLRGELLFVPGASSAGTLGAPRTLAALPAALAPAGCSSRAALSQISPVSLALAVVPRCPDEQLDRASRWVALLRTALPGSLATPALILELRVRGIIGDISSASAPGAGAGSSPRTRESLDVVLDASDRDGDGREDLALRFTFTPAVEAAVPPPAPEPREPRSAPAPAHDPHAHGDHDGHDHGPAAGSPPHAPEAAEANAAPSASARANSPARAPRPVTAPLWFLDRPAGLSRDASQPGAALRALAEGLLQTAGNKSKAPDVPARANAIRRLRTLLCEDAGGTAAVTLSDGPIRCADADIEKTLRRAEALADMVKP</sequence>
<feature type="region of interest" description="Disordered" evidence="1">
    <location>
        <begin position="324"/>
        <end position="396"/>
    </location>
</feature>
<evidence type="ECO:0000313" key="3">
    <source>
        <dbReference type="Proteomes" id="UP000067626"/>
    </source>
</evidence>
<protein>
    <submittedName>
        <fullName evidence="2">Uncharacterized protein</fullName>
    </submittedName>
</protein>
<feature type="region of interest" description="Disordered" evidence="1">
    <location>
        <begin position="69"/>
        <end position="114"/>
    </location>
</feature>
<dbReference type="STRING" id="52.CMC5_084200"/>
<evidence type="ECO:0000313" key="2">
    <source>
        <dbReference type="EMBL" id="AKT44180.1"/>
    </source>
</evidence>
<dbReference type="Proteomes" id="UP000067626">
    <property type="component" value="Chromosome"/>
</dbReference>
<gene>
    <name evidence="2" type="ORF">CMC5_084200</name>
</gene>
<accession>A0A0K1ETD3</accession>
<feature type="compositionally biased region" description="Basic and acidic residues" evidence="1">
    <location>
        <begin position="349"/>
        <end position="363"/>
    </location>
</feature>
<name>A0A0K1ETD3_CHOCO</name>